<evidence type="ECO:0000256" key="1">
    <source>
        <dbReference type="SAM" id="Phobius"/>
    </source>
</evidence>
<evidence type="ECO:0000313" key="2">
    <source>
        <dbReference type="EMBL" id="PZR37345.1"/>
    </source>
</evidence>
<dbReference type="RefSeq" id="WP_304272590.1">
    <property type="nucleotide sequence ID" value="NZ_QFQZ01000001.1"/>
</dbReference>
<comment type="caution">
    <text evidence="2">The sequence shown here is derived from an EMBL/GenBank/DDBJ whole genome shotgun (WGS) entry which is preliminary data.</text>
</comment>
<keyword evidence="1" id="KW-0472">Membrane</keyword>
<proteinExistence type="predicted"/>
<keyword evidence="1" id="KW-0812">Transmembrane</keyword>
<dbReference type="AlphaFoldDB" id="A0A2W5VPV5"/>
<reference evidence="2 3" key="1">
    <citation type="submission" date="2017-08" db="EMBL/GenBank/DDBJ databases">
        <title>Infants hospitalized years apart are colonized by the same room-sourced microbial strains.</title>
        <authorList>
            <person name="Brooks B."/>
            <person name="Olm M.R."/>
            <person name="Firek B.A."/>
            <person name="Baker R."/>
            <person name="Thomas B.C."/>
            <person name="Morowitz M.J."/>
            <person name="Banfield J.F."/>
        </authorList>
    </citation>
    <scope>NUCLEOTIDE SEQUENCE [LARGE SCALE GENOMIC DNA]</scope>
    <source>
        <strain evidence="2">S2_003_000_R2_4</strain>
    </source>
</reference>
<evidence type="ECO:0000313" key="3">
    <source>
        <dbReference type="Proteomes" id="UP000249393"/>
    </source>
</evidence>
<dbReference type="Pfam" id="PF04964">
    <property type="entry name" value="Flp_Fap"/>
    <property type="match status" value="1"/>
</dbReference>
<sequence>MTKFAARFLRDESGSTAIEYGLVVALIAVVIVTAVTTLGDKLPGLFGRPAVAAAKPARN</sequence>
<organism evidence="2 3">
    <name type="scientific">Caulobacter segnis</name>
    <dbReference type="NCBI Taxonomy" id="88688"/>
    <lineage>
        <taxon>Bacteria</taxon>
        <taxon>Pseudomonadati</taxon>
        <taxon>Pseudomonadota</taxon>
        <taxon>Alphaproteobacteria</taxon>
        <taxon>Caulobacterales</taxon>
        <taxon>Caulobacteraceae</taxon>
        <taxon>Caulobacter</taxon>
    </lineage>
</organism>
<dbReference type="EMBL" id="QFQZ01000001">
    <property type="protein sequence ID" value="PZR37345.1"/>
    <property type="molecule type" value="Genomic_DNA"/>
</dbReference>
<feature type="transmembrane region" description="Helical" evidence="1">
    <location>
        <begin position="20"/>
        <end position="39"/>
    </location>
</feature>
<protein>
    <submittedName>
        <fullName evidence="2">Flp family type IVb pilin</fullName>
    </submittedName>
</protein>
<keyword evidence="1" id="KW-1133">Transmembrane helix</keyword>
<accession>A0A2W5VPV5</accession>
<gene>
    <name evidence="2" type="ORF">DI526_00140</name>
</gene>
<name>A0A2W5VPV5_9CAUL</name>
<dbReference type="Proteomes" id="UP000249393">
    <property type="component" value="Unassembled WGS sequence"/>
</dbReference>
<dbReference type="InterPro" id="IPR007047">
    <property type="entry name" value="Flp_Fap"/>
</dbReference>